<name>A9UYW8_MONBE</name>
<dbReference type="AlphaFoldDB" id="A9UYW8"/>
<dbReference type="InParanoid" id="A9UYW8"/>
<organism evidence="2 3">
    <name type="scientific">Monosiga brevicollis</name>
    <name type="common">Choanoflagellate</name>
    <dbReference type="NCBI Taxonomy" id="81824"/>
    <lineage>
        <taxon>Eukaryota</taxon>
        <taxon>Choanoflagellata</taxon>
        <taxon>Craspedida</taxon>
        <taxon>Salpingoecidae</taxon>
        <taxon>Monosiga</taxon>
    </lineage>
</organism>
<dbReference type="SUPFAM" id="SSF53474">
    <property type="entry name" value="alpha/beta-Hydrolases"/>
    <property type="match status" value="1"/>
</dbReference>
<dbReference type="Proteomes" id="UP000001357">
    <property type="component" value="Unassembled WGS sequence"/>
</dbReference>
<dbReference type="Gene3D" id="3.40.395.10">
    <property type="entry name" value="Adenoviral Proteinase, Chain A"/>
    <property type="match status" value="1"/>
</dbReference>
<dbReference type="EMBL" id="CH991550">
    <property type="protein sequence ID" value="EDQ89678.1"/>
    <property type="molecule type" value="Genomic_DNA"/>
</dbReference>
<accession>A9UYW8</accession>
<evidence type="ECO:0008006" key="4">
    <source>
        <dbReference type="Google" id="ProtNLM"/>
    </source>
</evidence>
<dbReference type="InterPro" id="IPR029058">
    <property type="entry name" value="AB_hydrolase_fold"/>
</dbReference>
<protein>
    <recommendedName>
        <fullName evidence="4">Fungal lipase-like domain-containing protein</fullName>
    </recommendedName>
</protein>
<dbReference type="Pfam" id="PF26363">
    <property type="entry name" value="Phospholipase-like"/>
    <property type="match status" value="1"/>
</dbReference>
<proteinExistence type="predicted"/>
<evidence type="ECO:0000256" key="1">
    <source>
        <dbReference type="SAM" id="MobiDB-lite"/>
    </source>
</evidence>
<feature type="region of interest" description="Disordered" evidence="1">
    <location>
        <begin position="461"/>
        <end position="490"/>
    </location>
</feature>
<sequence length="584" mass="64475">MSSGGQLTAWLADKAQDNILKRNKVFYGGVFAADELPDVNELKREMRLNGRRGVRIIVNYSDGDERGTHWCGMGLSPQGRPEYFDSYGMGPDADDTILAQQEGHPFHTHFRAWLHSLSASPLVWNKTRLQASGSDVCGNYSAYYVLWGLPTSYDGMRAWHDVTKRGARAKWRRYLVLDGEDYLERPDAVPFSYENAHLLALSHYHQENIGRAQEMSGGKIPGFTTAMRALRSMSRRAIMSHLPGAKYVHTTAKALSHLAPTEKAVRAEHNNLALASSAVYKDDAYRQRALEGYQPKLSNAEIAVWLVQPPGAEAKIPIVAFRGSQNGEDAVTDARLAVGQLEKTARWRRTVSHLKKLNKKLQWSNGGAGLFTGHSLGGTLAIHAAALYENCIPVVFNPGVGVSPLPVHKSSPGTIYSIKGDVVSGLAPLYKNGHEVVSLHSKPGSHDDALGAHDMKQFLSEPESGADAEDADAKRLTGSGITDEEFDADDEKDFEFIDPTRFKGFEEVRTSASPEELRAVLTDIQREATRPNQRRVLVENAIDLPAPPTKPSADVINKYLNEMRFKVSLTTISELDNEMSDEVQ</sequence>
<keyword evidence="3" id="KW-1185">Reference proteome</keyword>
<evidence type="ECO:0000313" key="2">
    <source>
        <dbReference type="EMBL" id="EDQ89678.1"/>
    </source>
</evidence>
<dbReference type="KEGG" id="mbr:MONBRDRAFT_25268"/>
<feature type="non-terminal residue" evidence="2">
    <location>
        <position position="584"/>
    </location>
</feature>
<dbReference type="RefSeq" id="XP_001745707.1">
    <property type="nucleotide sequence ID" value="XM_001745655.1"/>
</dbReference>
<gene>
    <name evidence="2" type="ORF">MONBRDRAFT_25268</name>
</gene>
<dbReference type="Gene3D" id="3.40.50.1820">
    <property type="entry name" value="alpha/beta hydrolase"/>
    <property type="match status" value="1"/>
</dbReference>
<dbReference type="GeneID" id="5890735"/>
<evidence type="ECO:0000313" key="3">
    <source>
        <dbReference type="Proteomes" id="UP000001357"/>
    </source>
</evidence>
<reference evidence="2 3" key="1">
    <citation type="journal article" date="2008" name="Nature">
        <title>The genome of the choanoflagellate Monosiga brevicollis and the origin of metazoans.</title>
        <authorList>
            <consortium name="JGI Sequencing"/>
            <person name="King N."/>
            <person name="Westbrook M.J."/>
            <person name="Young S.L."/>
            <person name="Kuo A."/>
            <person name="Abedin M."/>
            <person name="Chapman J."/>
            <person name="Fairclough S."/>
            <person name="Hellsten U."/>
            <person name="Isogai Y."/>
            <person name="Letunic I."/>
            <person name="Marr M."/>
            <person name="Pincus D."/>
            <person name="Putnam N."/>
            <person name="Rokas A."/>
            <person name="Wright K.J."/>
            <person name="Zuzow R."/>
            <person name="Dirks W."/>
            <person name="Good M."/>
            <person name="Goodstein D."/>
            <person name="Lemons D."/>
            <person name="Li W."/>
            <person name="Lyons J.B."/>
            <person name="Morris A."/>
            <person name="Nichols S."/>
            <person name="Richter D.J."/>
            <person name="Salamov A."/>
            <person name="Bork P."/>
            <person name="Lim W.A."/>
            <person name="Manning G."/>
            <person name="Miller W.T."/>
            <person name="McGinnis W."/>
            <person name="Shapiro H."/>
            <person name="Tjian R."/>
            <person name="Grigoriev I.V."/>
            <person name="Rokhsar D."/>
        </authorList>
    </citation>
    <scope>NUCLEOTIDE SEQUENCE [LARGE SCALE GENOMIC DNA]</scope>
    <source>
        <strain evidence="3">MX1 / ATCC 50154</strain>
    </source>
</reference>